<dbReference type="InterPro" id="IPR036866">
    <property type="entry name" value="RibonucZ/Hydroxyglut_hydro"/>
</dbReference>
<dbReference type="Proteomes" id="UP001296873">
    <property type="component" value="Unassembled WGS sequence"/>
</dbReference>
<sequence length="301" mass="32737">MRPPVPPRSRRIARRRLVASACVPPSPLSIRRAALTSVGERLTASRRIKVSCTDALACPRHPDDTRRETAAMKLTWLGHSAFHAEIAGKSVLIDPFLSGNPKAPDGFLDTLDRVDFLVLTHGHEDHLGDSEAVLEKFNPTLVAMYEIAMYYGGKGHEKVEPMNIGGSVTNDGLTFTMVNAQHSSAFMEAGKPITMGDPAGMIIKAPGEKTLYHAGDTEVFSDMALIQRVHDPKIGLIPMGDRFTMGPDTAALACNEFLNLETIVPVHWGTMDLLTGDPEDFKKQVSRGEVKIATPGQAMDL</sequence>
<evidence type="ECO:0000256" key="1">
    <source>
        <dbReference type="ARBA" id="ARBA00022801"/>
    </source>
</evidence>
<evidence type="ECO:0000313" key="4">
    <source>
        <dbReference type="EMBL" id="MBK1670820.1"/>
    </source>
</evidence>
<keyword evidence="5" id="KW-1185">Reference proteome</keyword>
<dbReference type="SMART" id="SM00849">
    <property type="entry name" value="Lactamase_B"/>
    <property type="match status" value="1"/>
</dbReference>
<protein>
    <recommendedName>
        <fullName evidence="2">UPF0173 metal-dependent hydrolase CKO28_22645</fullName>
    </recommendedName>
</protein>
<comment type="caution">
    <text evidence="4">The sequence shown here is derived from an EMBL/GenBank/DDBJ whole genome shotgun (WGS) entry which is preliminary data.</text>
</comment>
<reference evidence="4 5" key="1">
    <citation type="journal article" date="2020" name="Microorganisms">
        <title>Osmotic Adaptation and Compatible Solute Biosynthesis of Phototrophic Bacteria as Revealed from Genome Analyses.</title>
        <authorList>
            <person name="Imhoff J.F."/>
            <person name="Rahn T."/>
            <person name="Kunzel S."/>
            <person name="Keller A."/>
            <person name="Neulinger S.C."/>
        </authorList>
    </citation>
    <scope>NUCLEOTIDE SEQUENCE [LARGE SCALE GENOMIC DNA]</scope>
    <source>
        <strain evidence="4 5">DSM 9895</strain>
    </source>
</reference>
<accession>A0ABS1DN78</accession>
<dbReference type="SUPFAM" id="SSF56281">
    <property type="entry name" value="Metallo-hydrolase/oxidoreductase"/>
    <property type="match status" value="1"/>
</dbReference>
<evidence type="ECO:0000256" key="2">
    <source>
        <dbReference type="HAMAP-Rule" id="MF_00457"/>
    </source>
</evidence>
<evidence type="ECO:0000259" key="3">
    <source>
        <dbReference type="SMART" id="SM00849"/>
    </source>
</evidence>
<dbReference type="NCBIfam" id="NF001911">
    <property type="entry name" value="PRK00685.1"/>
    <property type="match status" value="1"/>
</dbReference>
<evidence type="ECO:0000313" key="5">
    <source>
        <dbReference type="Proteomes" id="UP001296873"/>
    </source>
</evidence>
<dbReference type="PANTHER" id="PTHR43546">
    <property type="entry name" value="UPF0173 METAL-DEPENDENT HYDROLASE MJ1163-RELATED"/>
    <property type="match status" value="1"/>
</dbReference>
<dbReference type="EMBL" id="NRRL01000119">
    <property type="protein sequence ID" value="MBK1670820.1"/>
    <property type="molecule type" value="Genomic_DNA"/>
</dbReference>
<dbReference type="InterPro" id="IPR050114">
    <property type="entry name" value="UPF0173_UPF0282_UlaG_hydrolase"/>
</dbReference>
<name>A0ABS1DN78_9PROT</name>
<dbReference type="InterPro" id="IPR001279">
    <property type="entry name" value="Metallo-B-lactamas"/>
</dbReference>
<gene>
    <name evidence="4" type="ORF">CKO28_22645</name>
</gene>
<organism evidence="4 5">
    <name type="scientific">Rhodovibrio sodomensis</name>
    <dbReference type="NCBI Taxonomy" id="1088"/>
    <lineage>
        <taxon>Bacteria</taxon>
        <taxon>Pseudomonadati</taxon>
        <taxon>Pseudomonadota</taxon>
        <taxon>Alphaproteobacteria</taxon>
        <taxon>Rhodospirillales</taxon>
        <taxon>Rhodovibrionaceae</taxon>
        <taxon>Rhodovibrio</taxon>
    </lineage>
</organism>
<feature type="domain" description="Metallo-beta-lactamase" evidence="3">
    <location>
        <begin position="78"/>
        <end position="267"/>
    </location>
</feature>
<dbReference type="InterPro" id="IPR022877">
    <property type="entry name" value="UPF0173"/>
</dbReference>
<dbReference type="GO" id="GO:0016787">
    <property type="term" value="F:hydrolase activity"/>
    <property type="evidence" value="ECO:0007669"/>
    <property type="project" value="UniProtKB-KW"/>
</dbReference>
<dbReference type="HAMAP" id="MF_00457">
    <property type="entry name" value="UPF0173"/>
    <property type="match status" value="1"/>
</dbReference>
<keyword evidence="1 2" id="KW-0378">Hydrolase</keyword>
<dbReference type="Gene3D" id="3.60.15.10">
    <property type="entry name" value="Ribonuclease Z/Hydroxyacylglutathione hydrolase-like"/>
    <property type="match status" value="1"/>
</dbReference>
<dbReference type="Pfam" id="PF12706">
    <property type="entry name" value="Lactamase_B_2"/>
    <property type="match status" value="1"/>
</dbReference>
<dbReference type="PANTHER" id="PTHR43546:SF3">
    <property type="entry name" value="UPF0173 METAL-DEPENDENT HYDROLASE MJ1163"/>
    <property type="match status" value="1"/>
</dbReference>
<comment type="similarity">
    <text evidence="2">Belongs to the UPF0173 family.</text>
</comment>
<proteinExistence type="inferred from homology"/>